<keyword evidence="5 6" id="KW-0349">Heme</keyword>
<dbReference type="Gramene" id="NC2G0034760.1">
    <property type="protein sequence ID" value="NC2G0034760.1:cds"/>
    <property type="gene ID" value="NC2G0034760"/>
</dbReference>
<accession>A0A5K1AV89</accession>
<dbReference type="PANTHER" id="PTHR24296">
    <property type="entry name" value="CYTOCHROME P450"/>
    <property type="match status" value="1"/>
</dbReference>
<dbReference type="GO" id="GO:0005506">
    <property type="term" value="F:iron ion binding"/>
    <property type="evidence" value="ECO:0007669"/>
    <property type="project" value="InterPro"/>
</dbReference>
<proteinExistence type="inferred from homology"/>
<dbReference type="GO" id="GO:0016705">
    <property type="term" value="F:oxidoreductase activity, acting on paired donors, with incorporation or reduction of molecular oxygen"/>
    <property type="evidence" value="ECO:0007669"/>
    <property type="project" value="InterPro"/>
</dbReference>
<evidence type="ECO:0000256" key="4">
    <source>
        <dbReference type="ARBA" id="ARBA00023004"/>
    </source>
</evidence>
<evidence type="ECO:0000313" key="7">
    <source>
        <dbReference type="EMBL" id="VVW05195.1"/>
    </source>
</evidence>
<dbReference type="EMBL" id="LR721780">
    <property type="protein sequence ID" value="VVW05195.1"/>
    <property type="molecule type" value="Genomic_DNA"/>
</dbReference>
<organism evidence="7">
    <name type="scientific">Nymphaea colorata</name>
    <name type="common">pocket water lily</name>
    <dbReference type="NCBI Taxonomy" id="210225"/>
    <lineage>
        <taxon>Eukaryota</taxon>
        <taxon>Viridiplantae</taxon>
        <taxon>Streptophyta</taxon>
        <taxon>Embryophyta</taxon>
        <taxon>Tracheophyta</taxon>
        <taxon>Spermatophyta</taxon>
        <taxon>Magnoliopsida</taxon>
        <taxon>Nymphaeales</taxon>
        <taxon>Nymphaeaceae</taxon>
        <taxon>Nymphaea</taxon>
    </lineage>
</organism>
<dbReference type="InterPro" id="IPR036396">
    <property type="entry name" value="Cyt_P450_sf"/>
</dbReference>
<comment type="similarity">
    <text evidence="1 6">Belongs to the cytochrome P450 family.</text>
</comment>
<dbReference type="PROSITE" id="PS00086">
    <property type="entry name" value="CYTOCHROME_P450"/>
    <property type="match status" value="1"/>
</dbReference>
<dbReference type="GO" id="GO:0020037">
    <property type="term" value="F:heme binding"/>
    <property type="evidence" value="ECO:0007669"/>
    <property type="project" value="InterPro"/>
</dbReference>
<evidence type="ECO:0000256" key="2">
    <source>
        <dbReference type="ARBA" id="ARBA00022723"/>
    </source>
</evidence>
<dbReference type="PRINTS" id="PR00385">
    <property type="entry name" value="P450"/>
</dbReference>
<keyword evidence="3 6" id="KW-0560">Oxidoreductase</keyword>
<dbReference type="AlphaFoldDB" id="A0A5K1AV89"/>
<dbReference type="OrthoDB" id="1470350at2759"/>
<dbReference type="SUPFAM" id="SSF48264">
    <property type="entry name" value="Cytochrome P450"/>
    <property type="match status" value="1"/>
</dbReference>
<dbReference type="GO" id="GO:0004497">
    <property type="term" value="F:monooxygenase activity"/>
    <property type="evidence" value="ECO:0007669"/>
    <property type="project" value="UniProtKB-KW"/>
</dbReference>
<sequence length="475" mass="53672">MLPAVLMNTHGFYDWITGRLAAAGGTIRFKGPIFYRANVVMTCDPRNMEHILRTNFENFPKGEDFQDIFHDLFGDGLANADAESWSFQRKLAHNKIHSKDFRQFSLKNTRDIVKTQLVPLLRQWARQSSVLDMQDVFSRFTYDNACVAAFGDNPRCLSPSFPRLPASEAIAIIMDAIFYRHIVPSFVWHLFRRLQVGKETRVNHAKEVMKELLTQKVGEKKKSPGSDDLLSKYVAVSSDDIFLEDSTANFLLAARDTSASALTWFFWLLSRHPHAEAKILEELHSIITKTKEAAANATPLSSLPDFDFGAEELQKMVYLHAALCETLRLYPSVPINNRSVLAEDKLPDGTVLKPGTKVFFVPYAAGRMKWAWGEDCLEFKPERWIDGEGRLKHETDGSRFAAFNGGPRTCVGKDMAFLQMKYAAAEVLLNFEVTVVEGHRVTPKASVVMSMKQGLPVMVKERLSVNNDDMATRLP</sequence>
<dbReference type="InterPro" id="IPR002401">
    <property type="entry name" value="Cyt_P450_E_grp-I"/>
</dbReference>
<dbReference type="CDD" id="cd11064">
    <property type="entry name" value="CYP86A"/>
    <property type="match status" value="1"/>
</dbReference>
<comment type="cofactor">
    <cofactor evidence="5">
        <name>heme</name>
        <dbReference type="ChEBI" id="CHEBI:30413"/>
    </cofactor>
</comment>
<keyword evidence="4 5" id="KW-0408">Iron</keyword>
<keyword evidence="2 5" id="KW-0479">Metal-binding</keyword>
<dbReference type="OMA" id="FFEEATF"/>
<dbReference type="PRINTS" id="PR00463">
    <property type="entry name" value="EP450I"/>
</dbReference>
<dbReference type="InterPro" id="IPR001128">
    <property type="entry name" value="Cyt_P450"/>
</dbReference>
<evidence type="ECO:0000256" key="1">
    <source>
        <dbReference type="ARBA" id="ARBA00010617"/>
    </source>
</evidence>
<evidence type="ECO:0000256" key="5">
    <source>
        <dbReference type="PIRSR" id="PIRSR602401-1"/>
    </source>
</evidence>
<dbReference type="GO" id="GO:0006629">
    <property type="term" value="P:lipid metabolic process"/>
    <property type="evidence" value="ECO:0007669"/>
    <property type="project" value="UniProtKB-ARBA"/>
</dbReference>
<evidence type="ECO:0000256" key="6">
    <source>
        <dbReference type="RuleBase" id="RU000461"/>
    </source>
</evidence>
<reference evidence="7" key="1">
    <citation type="submission" date="2019-09" db="EMBL/GenBank/DDBJ databases">
        <authorList>
            <person name="Zhang L."/>
        </authorList>
    </citation>
    <scope>NUCLEOTIDE SEQUENCE</scope>
</reference>
<dbReference type="Gene3D" id="1.10.630.10">
    <property type="entry name" value="Cytochrome P450"/>
    <property type="match status" value="1"/>
</dbReference>
<dbReference type="InterPro" id="IPR017972">
    <property type="entry name" value="Cyt_P450_CS"/>
</dbReference>
<evidence type="ECO:0000256" key="3">
    <source>
        <dbReference type="ARBA" id="ARBA00023002"/>
    </source>
</evidence>
<gene>
    <name evidence="7" type="ORF">NYM_LOCUS12458</name>
</gene>
<dbReference type="Pfam" id="PF00067">
    <property type="entry name" value="p450"/>
    <property type="match status" value="1"/>
</dbReference>
<protein>
    <submittedName>
        <fullName evidence="7">Uncharacterized protein</fullName>
    </submittedName>
</protein>
<feature type="binding site" description="axial binding residue" evidence="5">
    <location>
        <position position="410"/>
    </location>
    <ligand>
        <name>heme</name>
        <dbReference type="ChEBI" id="CHEBI:30413"/>
    </ligand>
    <ligandPart>
        <name>Fe</name>
        <dbReference type="ChEBI" id="CHEBI:18248"/>
    </ligandPart>
</feature>
<keyword evidence="6" id="KW-0503">Monooxygenase</keyword>
<name>A0A5K1AV89_9MAGN</name>